<sequence>MPAQYTTVAPSTTTAAHFNWVSYVYDRCVDNYIPLELMHGLINCGKEYALYGVKADQHVVDSLKVDYSIIPGVGR</sequence>
<evidence type="ECO:0000313" key="1">
    <source>
        <dbReference type="EMBL" id="KAK3089009.1"/>
    </source>
</evidence>
<name>A0AA88XP20_PINIB</name>
<protein>
    <submittedName>
        <fullName evidence="1">Uncharacterized protein</fullName>
    </submittedName>
</protein>
<keyword evidence="2" id="KW-1185">Reference proteome</keyword>
<gene>
    <name evidence="1" type="ORF">FSP39_000100</name>
</gene>
<dbReference type="Proteomes" id="UP001186944">
    <property type="component" value="Unassembled WGS sequence"/>
</dbReference>
<reference evidence="1" key="1">
    <citation type="submission" date="2019-08" db="EMBL/GenBank/DDBJ databases">
        <title>The improved chromosome-level genome for the pearl oyster Pinctada fucata martensii using PacBio sequencing and Hi-C.</title>
        <authorList>
            <person name="Zheng Z."/>
        </authorList>
    </citation>
    <scope>NUCLEOTIDE SEQUENCE</scope>
    <source>
        <strain evidence="1">ZZ-2019</strain>
        <tissue evidence="1">Adductor muscle</tissue>
    </source>
</reference>
<comment type="caution">
    <text evidence="1">The sequence shown here is derived from an EMBL/GenBank/DDBJ whole genome shotgun (WGS) entry which is preliminary data.</text>
</comment>
<proteinExistence type="predicted"/>
<evidence type="ECO:0000313" key="2">
    <source>
        <dbReference type="Proteomes" id="UP001186944"/>
    </source>
</evidence>
<dbReference type="AlphaFoldDB" id="A0AA88XP20"/>
<organism evidence="1 2">
    <name type="scientific">Pinctada imbricata</name>
    <name type="common">Atlantic pearl-oyster</name>
    <name type="synonym">Pinctada martensii</name>
    <dbReference type="NCBI Taxonomy" id="66713"/>
    <lineage>
        <taxon>Eukaryota</taxon>
        <taxon>Metazoa</taxon>
        <taxon>Spiralia</taxon>
        <taxon>Lophotrochozoa</taxon>
        <taxon>Mollusca</taxon>
        <taxon>Bivalvia</taxon>
        <taxon>Autobranchia</taxon>
        <taxon>Pteriomorphia</taxon>
        <taxon>Pterioida</taxon>
        <taxon>Pterioidea</taxon>
        <taxon>Pteriidae</taxon>
        <taxon>Pinctada</taxon>
    </lineage>
</organism>
<dbReference type="EMBL" id="VSWD01000010">
    <property type="protein sequence ID" value="KAK3089009.1"/>
    <property type="molecule type" value="Genomic_DNA"/>
</dbReference>
<accession>A0AA88XP20</accession>